<comment type="similarity">
    <text evidence="1">Belongs to the GTP cyclohydrolase I type 2/NIF3 family.</text>
</comment>
<sequence length="266" mass="28356">MTVYNKDIARELESAVPLCLQEGYDNCGWQVGDPDAPCTGVMICVDPVPDRITEAVAAGCNLLVSHHPLLFHGLKRITGDTLVQQAVMAAIANGVSVYSLHTALDNASDPWGVSLEMARMLGLTDVTPLDADSGAGAIGEVSLDVMLDLSGFVAKVKEVFGSPVVRVSDPLKAPCRSSGIRRVALCGGSGSSLIDRAVGAGADIMLTSDVSYHRFVDYAGKIQLVDIGHFESEQCTKSILYRIISQKFPNFVAKLSQQESNPITYL</sequence>
<dbReference type="FunFam" id="3.40.1390.30:FF:000001">
    <property type="entry name" value="GTP cyclohydrolase 1 type 2"/>
    <property type="match status" value="1"/>
</dbReference>
<comment type="caution">
    <text evidence="6">The sequence shown here is derived from an EMBL/GenBank/DDBJ whole genome shotgun (WGS) entry which is preliminary data.</text>
</comment>
<dbReference type="GO" id="GO:0046872">
    <property type="term" value="F:metal ion binding"/>
    <property type="evidence" value="ECO:0007669"/>
    <property type="project" value="UniProtKB-KW"/>
</dbReference>
<feature type="binding site" evidence="5">
    <location>
        <position position="229"/>
    </location>
    <ligand>
        <name>a divalent metal cation</name>
        <dbReference type="ChEBI" id="CHEBI:60240"/>
        <label>1</label>
    </ligand>
</feature>
<accession>A0A4Q0U9C4</accession>
<dbReference type="PANTHER" id="PTHR13799">
    <property type="entry name" value="NGG1 INTERACTING FACTOR 3"/>
    <property type="match status" value="1"/>
</dbReference>
<protein>
    <recommendedName>
        <fullName evidence="3">GTP cyclohydrolase 1 type 2 homolog</fullName>
    </recommendedName>
</protein>
<proteinExistence type="inferred from homology"/>
<organism evidence="6 7">
    <name type="scientific">Candidatus Amulumruptor caecigallinarius</name>
    <dbReference type="NCBI Taxonomy" id="2109911"/>
    <lineage>
        <taxon>Bacteria</taxon>
        <taxon>Pseudomonadati</taxon>
        <taxon>Bacteroidota</taxon>
        <taxon>Bacteroidia</taxon>
        <taxon>Bacteroidales</taxon>
        <taxon>Muribaculaceae</taxon>
        <taxon>Candidatus Amulumruptor</taxon>
    </lineage>
</organism>
<evidence type="ECO:0000313" key="6">
    <source>
        <dbReference type="EMBL" id="HJE39712.1"/>
    </source>
</evidence>
<evidence type="ECO:0000256" key="2">
    <source>
        <dbReference type="ARBA" id="ARBA00011643"/>
    </source>
</evidence>
<evidence type="ECO:0000256" key="4">
    <source>
        <dbReference type="ARBA" id="ARBA00022723"/>
    </source>
</evidence>
<comment type="subunit">
    <text evidence="2">Homohexamer.</text>
</comment>
<dbReference type="AlphaFoldDB" id="A0A4Q0U9C4"/>
<dbReference type="GO" id="GO:0005737">
    <property type="term" value="C:cytoplasm"/>
    <property type="evidence" value="ECO:0007669"/>
    <property type="project" value="TreeGrafter"/>
</dbReference>
<dbReference type="NCBIfam" id="TIGR00486">
    <property type="entry name" value="YbgI_SA1388"/>
    <property type="match status" value="1"/>
</dbReference>
<dbReference type="SUPFAM" id="SSF102705">
    <property type="entry name" value="NIF3 (NGG1p interacting factor 3)-like"/>
    <property type="match status" value="1"/>
</dbReference>
<dbReference type="InterPro" id="IPR002678">
    <property type="entry name" value="DUF34/NIF3"/>
</dbReference>
<evidence type="ECO:0000313" key="7">
    <source>
        <dbReference type="Proteomes" id="UP000711407"/>
    </source>
</evidence>
<evidence type="ECO:0000256" key="3">
    <source>
        <dbReference type="ARBA" id="ARBA00022112"/>
    </source>
</evidence>
<feature type="binding site" evidence="5">
    <location>
        <position position="67"/>
    </location>
    <ligand>
        <name>a divalent metal cation</name>
        <dbReference type="ChEBI" id="CHEBI:60240"/>
        <label>1</label>
    </ligand>
</feature>
<dbReference type="InterPro" id="IPR036069">
    <property type="entry name" value="DUF34/NIF3_sf"/>
</dbReference>
<name>A0A4Q0U9C4_9BACT</name>
<feature type="binding site" evidence="5">
    <location>
        <position position="105"/>
    </location>
    <ligand>
        <name>a divalent metal cation</name>
        <dbReference type="ChEBI" id="CHEBI:60240"/>
        <label>1</label>
    </ligand>
</feature>
<keyword evidence="4 5" id="KW-0479">Metal-binding</keyword>
<reference evidence="6" key="1">
    <citation type="journal article" date="2021" name="PeerJ">
        <title>Extensive microbial diversity within the chicken gut microbiome revealed by metagenomics and culture.</title>
        <authorList>
            <person name="Gilroy R."/>
            <person name="Ravi A."/>
            <person name="Getino M."/>
            <person name="Pursley I."/>
            <person name="Horton D.L."/>
            <person name="Alikhan N.F."/>
            <person name="Baker D."/>
            <person name="Gharbi K."/>
            <person name="Hall N."/>
            <person name="Watson M."/>
            <person name="Adriaenssens E.M."/>
            <person name="Foster-Nyarko E."/>
            <person name="Jarju S."/>
            <person name="Secka A."/>
            <person name="Antonio M."/>
            <person name="Oren A."/>
            <person name="Chaudhuri R.R."/>
            <person name="La Ragione R."/>
            <person name="Hildebrand F."/>
            <person name="Pallen M.J."/>
        </authorList>
    </citation>
    <scope>NUCLEOTIDE SEQUENCE</scope>
    <source>
        <strain evidence="6">4100</strain>
    </source>
</reference>
<dbReference type="Gene3D" id="3.40.1390.30">
    <property type="entry name" value="NIF3 (NGG1p interacting factor 3)-like"/>
    <property type="match status" value="2"/>
</dbReference>
<dbReference type="Proteomes" id="UP000711407">
    <property type="component" value="Unassembled WGS sequence"/>
</dbReference>
<dbReference type="EMBL" id="DYXT01000042">
    <property type="protein sequence ID" value="HJE39712.1"/>
    <property type="molecule type" value="Genomic_DNA"/>
</dbReference>
<dbReference type="PANTHER" id="PTHR13799:SF14">
    <property type="entry name" value="GTP CYCLOHYDROLASE 1 TYPE 2 HOMOLOG"/>
    <property type="match status" value="1"/>
</dbReference>
<reference evidence="6" key="2">
    <citation type="submission" date="2021-09" db="EMBL/GenBank/DDBJ databases">
        <authorList>
            <person name="Gilroy R."/>
        </authorList>
    </citation>
    <scope>NUCLEOTIDE SEQUENCE</scope>
    <source>
        <strain evidence="6">4100</strain>
    </source>
</reference>
<gene>
    <name evidence="6" type="ORF">K8V47_08165</name>
</gene>
<dbReference type="Pfam" id="PF01784">
    <property type="entry name" value="DUF34_NIF3"/>
    <property type="match status" value="1"/>
</dbReference>
<evidence type="ECO:0000256" key="1">
    <source>
        <dbReference type="ARBA" id="ARBA00006964"/>
    </source>
</evidence>
<feature type="binding site" evidence="5">
    <location>
        <position position="66"/>
    </location>
    <ligand>
        <name>a divalent metal cation</name>
        <dbReference type="ChEBI" id="CHEBI:60240"/>
        <label>1</label>
    </ligand>
</feature>
<evidence type="ECO:0000256" key="5">
    <source>
        <dbReference type="PIRSR" id="PIRSR602678-1"/>
    </source>
</evidence>
<feature type="binding site" evidence="5">
    <location>
        <position position="233"/>
    </location>
    <ligand>
        <name>a divalent metal cation</name>
        <dbReference type="ChEBI" id="CHEBI:60240"/>
        <label>1</label>
    </ligand>
</feature>